<accession>R8BNZ4</accession>
<evidence type="ECO:0000256" key="2">
    <source>
        <dbReference type="RuleBase" id="RU003682"/>
    </source>
</evidence>
<sequence length="287" mass="32138">MESLTSHHLLPPFADGIKTAPLVSVSFVKLQAGDSEESNTFFKACQELGFFYLDLLGSELGEKIIAEAERLNTVQKQFFKLPNNVKDIYGRPHLDPFYAYRYNELDAKDENGVTLRGENYNAPPSEFDEARAKRAEHTDFGSITILFNWLGGLQVRLPDTEEWVYVRPIPGSCVVNLGDAMVKFTAGLLRSNIHRVVPPPGEQAGLTRNSLVFFSRPEDSVVLKRLKGGIIDAQPVMETGEPEMTAHEWIMQKGTGKLPGVWTKKGFEWRENDERLKNAPIQIAGTA</sequence>
<gene>
    <name evidence="4" type="ORF">UCRPA7_3400</name>
</gene>
<dbReference type="GO" id="GO:0016491">
    <property type="term" value="F:oxidoreductase activity"/>
    <property type="evidence" value="ECO:0007669"/>
    <property type="project" value="UniProtKB-KW"/>
</dbReference>
<dbReference type="Gene3D" id="2.60.120.330">
    <property type="entry name" value="B-lactam Antibiotic, Isopenicillin N Synthase, Chain"/>
    <property type="match status" value="2"/>
</dbReference>
<feature type="domain" description="Fe2OG dioxygenase" evidence="3">
    <location>
        <begin position="70"/>
        <end position="217"/>
    </location>
</feature>
<dbReference type="OrthoDB" id="288590at2759"/>
<proteinExistence type="inferred from homology"/>
<dbReference type="GO" id="GO:0046872">
    <property type="term" value="F:metal ion binding"/>
    <property type="evidence" value="ECO:0007669"/>
    <property type="project" value="UniProtKB-KW"/>
</dbReference>
<dbReference type="GeneID" id="19323746"/>
<evidence type="ECO:0000313" key="5">
    <source>
        <dbReference type="Proteomes" id="UP000014074"/>
    </source>
</evidence>
<evidence type="ECO:0000259" key="3">
    <source>
        <dbReference type="PROSITE" id="PS51471"/>
    </source>
</evidence>
<dbReference type="KEGG" id="tmn:UCRPA7_3400"/>
<reference evidence="5" key="1">
    <citation type="journal article" date="2013" name="Genome Announc.">
        <title>Draft genome sequence of the ascomycete Phaeoacremonium aleophilum strain UCR-PA7, a causal agent of the esca disease complex in grapevines.</title>
        <authorList>
            <person name="Blanco-Ulate B."/>
            <person name="Rolshausen P."/>
            <person name="Cantu D."/>
        </authorList>
    </citation>
    <scope>NUCLEOTIDE SEQUENCE [LARGE SCALE GENOMIC DNA]</scope>
    <source>
        <strain evidence="5">UCR-PA7</strain>
    </source>
</reference>
<dbReference type="AlphaFoldDB" id="R8BNZ4"/>
<keyword evidence="5" id="KW-1185">Reference proteome</keyword>
<name>R8BNZ4_PHAM7</name>
<keyword evidence="2" id="KW-0408">Iron</keyword>
<dbReference type="eggNOG" id="KOG0143">
    <property type="taxonomic scope" value="Eukaryota"/>
</dbReference>
<dbReference type="InterPro" id="IPR027443">
    <property type="entry name" value="IPNS-like_sf"/>
</dbReference>
<keyword evidence="2" id="KW-0479">Metal-binding</keyword>
<keyword evidence="2" id="KW-0560">Oxidoreductase</keyword>
<evidence type="ECO:0000313" key="4">
    <source>
        <dbReference type="EMBL" id="EOO01071.1"/>
    </source>
</evidence>
<organism evidence="4 5">
    <name type="scientific">Phaeoacremonium minimum (strain UCR-PA7)</name>
    <name type="common">Esca disease fungus</name>
    <name type="synonym">Togninia minima</name>
    <dbReference type="NCBI Taxonomy" id="1286976"/>
    <lineage>
        <taxon>Eukaryota</taxon>
        <taxon>Fungi</taxon>
        <taxon>Dikarya</taxon>
        <taxon>Ascomycota</taxon>
        <taxon>Pezizomycotina</taxon>
        <taxon>Sordariomycetes</taxon>
        <taxon>Sordariomycetidae</taxon>
        <taxon>Togniniales</taxon>
        <taxon>Togniniaceae</taxon>
        <taxon>Phaeoacremonium</taxon>
    </lineage>
</organism>
<dbReference type="InterPro" id="IPR050231">
    <property type="entry name" value="Iron_ascorbate_oxido_reductase"/>
</dbReference>
<dbReference type="InterPro" id="IPR044861">
    <property type="entry name" value="IPNS-like_FE2OG_OXY"/>
</dbReference>
<evidence type="ECO:0000256" key="1">
    <source>
        <dbReference type="ARBA" id="ARBA00008056"/>
    </source>
</evidence>
<dbReference type="EMBL" id="KB933041">
    <property type="protein sequence ID" value="EOO01071.1"/>
    <property type="molecule type" value="Genomic_DNA"/>
</dbReference>
<dbReference type="Proteomes" id="UP000014074">
    <property type="component" value="Unassembled WGS sequence"/>
</dbReference>
<protein>
    <submittedName>
        <fullName evidence="4">Putative clavaminate synthase-like protein</fullName>
    </submittedName>
</protein>
<dbReference type="PANTHER" id="PTHR47990">
    <property type="entry name" value="2-OXOGLUTARATE (2OG) AND FE(II)-DEPENDENT OXYGENASE SUPERFAMILY PROTEIN-RELATED"/>
    <property type="match status" value="1"/>
</dbReference>
<dbReference type="Pfam" id="PF03171">
    <property type="entry name" value="2OG-FeII_Oxy"/>
    <property type="match status" value="1"/>
</dbReference>
<dbReference type="RefSeq" id="XP_007914049.1">
    <property type="nucleotide sequence ID" value="XM_007915858.1"/>
</dbReference>
<dbReference type="HOGENOM" id="CLU_010119_4_3_1"/>
<dbReference type="InterPro" id="IPR005123">
    <property type="entry name" value="Oxoglu/Fe-dep_dioxygenase_dom"/>
</dbReference>
<dbReference type="PROSITE" id="PS51471">
    <property type="entry name" value="FE2OG_OXY"/>
    <property type="match status" value="1"/>
</dbReference>
<comment type="similarity">
    <text evidence="1 2">Belongs to the iron/ascorbate-dependent oxidoreductase family.</text>
</comment>
<dbReference type="SUPFAM" id="SSF51197">
    <property type="entry name" value="Clavaminate synthase-like"/>
    <property type="match status" value="1"/>
</dbReference>